<feature type="compositionally biased region" description="Polar residues" evidence="1">
    <location>
        <begin position="482"/>
        <end position="503"/>
    </location>
</feature>
<dbReference type="EMBL" id="MPUH01000173">
    <property type="protein sequence ID" value="OMJ87598.1"/>
    <property type="molecule type" value="Genomic_DNA"/>
</dbReference>
<gene>
    <name evidence="2" type="ORF">SteCoe_10691</name>
</gene>
<reference evidence="2 3" key="1">
    <citation type="submission" date="2016-11" db="EMBL/GenBank/DDBJ databases">
        <title>The macronuclear genome of Stentor coeruleus: a giant cell with tiny introns.</title>
        <authorList>
            <person name="Slabodnick M."/>
            <person name="Ruby J.G."/>
            <person name="Reiff S.B."/>
            <person name="Swart E.C."/>
            <person name="Gosai S."/>
            <person name="Prabakaran S."/>
            <person name="Witkowska E."/>
            <person name="Larue G.E."/>
            <person name="Fisher S."/>
            <person name="Freeman R.M."/>
            <person name="Gunawardena J."/>
            <person name="Chu W."/>
            <person name="Stover N.A."/>
            <person name="Gregory B.D."/>
            <person name="Nowacki M."/>
            <person name="Derisi J."/>
            <person name="Roy S.W."/>
            <person name="Marshall W.F."/>
            <person name="Sood P."/>
        </authorList>
    </citation>
    <scope>NUCLEOTIDE SEQUENCE [LARGE SCALE GENOMIC DNA]</scope>
    <source>
        <strain evidence="2">WM001</strain>
    </source>
</reference>
<sequence length="634" mass="73213">MQDLNFFNSIDELFLSVHTIESNIKTIISVDNYSPAGLKLLKKLIILCTSASITLIQQDYLNDTLALLKTADKADSELSRYGNSGLNWQGRLIMPNILAFVYFKQQRYTDSLKFLFNIHILIEEIKDSGLPVHLHLRNLTNILTFMVLWKLNRIDESEKYINSVLQSGMNTIREKNLYCLASVCKAGIAAKRDKDYMFAVTICNEALKKVENEEVRGDLVEDVMKALYYESRAGIDSQEYKNKSSEDWLVSQSFITIFYVTCFIPLMTQTLVIVTESSLKNQKDSVTKEPDLGVLMSKRPNFSASRTKADVKKPRKKMSLDVSSYARKDQNIKDEDEFLQYLKLELPDRGMFKNKKVKKNENNSHNNDRRMLMTQQGPKKEYYLQANDRNALMSQQGPKKDFYSHNAERSALMSQQEAKREFYIQNSDRSPILPNPKQKNNFYIQNPHRGLMMSQQGPKSIFYMQNKRSSLTPQQGPKMDFMQNSDRSSLTSQQGPKSDFNIQNDERGLLTSQKSPRNEFNIQIPDRTMLMSQQGYANDFNLQLTDRRMLISQREGKQDLNNSALSKYKKKKGNQLKEKLPNLSLLHTNGRYMVGKMYNEGSRISYFSPKVDGTKKNRGFKIPLKDKTLNKSVD</sequence>
<evidence type="ECO:0000256" key="1">
    <source>
        <dbReference type="SAM" id="MobiDB-lite"/>
    </source>
</evidence>
<accession>A0A1R2CEZ3</accession>
<dbReference type="AlphaFoldDB" id="A0A1R2CEZ3"/>
<organism evidence="2 3">
    <name type="scientific">Stentor coeruleus</name>
    <dbReference type="NCBI Taxonomy" id="5963"/>
    <lineage>
        <taxon>Eukaryota</taxon>
        <taxon>Sar</taxon>
        <taxon>Alveolata</taxon>
        <taxon>Ciliophora</taxon>
        <taxon>Postciliodesmatophora</taxon>
        <taxon>Heterotrichea</taxon>
        <taxon>Heterotrichida</taxon>
        <taxon>Stentoridae</taxon>
        <taxon>Stentor</taxon>
    </lineage>
</organism>
<comment type="caution">
    <text evidence="2">The sequence shown here is derived from an EMBL/GenBank/DDBJ whole genome shotgun (WGS) entry which is preliminary data.</text>
</comment>
<evidence type="ECO:0000313" key="2">
    <source>
        <dbReference type="EMBL" id="OMJ87598.1"/>
    </source>
</evidence>
<feature type="region of interest" description="Disordered" evidence="1">
    <location>
        <begin position="470"/>
        <end position="518"/>
    </location>
</feature>
<name>A0A1R2CEZ3_9CILI</name>
<keyword evidence="3" id="KW-1185">Reference proteome</keyword>
<evidence type="ECO:0000313" key="3">
    <source>
        <dbReference type="Proteomes" id="UP000187209"/>
    </source>
</evidence>
<proteinExistence type="predicted"/>
<protein>
    <submittedName>
        <fullName evidence="2">Uncharacterized protein</fullName>
    </submittedName>
</protein>
<dbReference type="Proteomes" id="UP000187209">
    <property type="component" value="Unassembled WGS sequence"/>
</dbReference>